<dbReference type="AlphaFoldDB" id="A0A3N4LS79"/>
<reference evidence="1 2" key="1">
    <citation type="journal article" date="2018" name="Nat. Ecol. Evol.">
        <title>Pezizomycetes genomes reveal the molecular basis of ectomycorrhizal truffle lifestyle.</title>
        <authorList>
            <person name="Murat C."/>
            <person name="Payen T."/>
            <person name="Noel B."/>
            <person name="Kuo A."/>
            <person name="Morin E."/>
            <person name="Chen J."/>
            <person name="Kohler A."/>
            <person name="Krizsan K."/>
            <person name="Balestrini R."/>
            <person name="Da Silva C."/>
            <person name="Montanini B."/>
            <person name="Hainaut M."/>
            <person name="Levati E."/>
            <person name="Barry K.W."/>
            <person name="Belfiori B."/>
            <person name="Cichocki N."/>
            <person name="Clum A."/>
            <person name="Dockter R.B."/>
            <person name="Fauchery L."/>
            <person name="Guy J."/>
            <person name="Iotti M."/>
            <person name="Le Tacon F."/>
            <person name="Lindquist E.A."/>
            <person name="Lipzen A."/>
            <person name="Malagnac F."/>
            <person name="Mello A."/>
            <person name="Molinier V."/>
            <person name="Miyauchi S."/>
            <person name="Poulain J."/>
            <person name="Riccioni C."/>
            <person name="Rubini A."/>
            <person name="Sitrit Y."/>
            <person name="Splivallo R."/>
            <person name="Traeger S."/>
            <person name="Wang M."/>
            <person name="Zifcakova L."/>
            <person name="Wipf D."/>
            <person name="Zambonelli A."/>
            <person name="Paolocci F."/>
            <person name="Nowrousian M."/>
            <person name="Ottonello S."/>
            <person name="Baldrian P."/>
            <person name="Spatafora J.W."/>
            <person name="Henrissat B."/>
            <person name="Nagy L.G."/>
            <person name="Aury J.M."/>
            <person name="Wincker P."/>
            <person name="Grigoriev I.V."/>
            <person name="Bonfante P."/>
            <person name="Martin F.M."/>
        </authorList>
    </citation>
    <scope>NUCLEOTIDE SEQUENCE [LARGE SCALE GENOMIC DNA]</scope>
    <source>
        <strain evidence="1 2">ATCC MYA-4762</strain>
    </source>
</reference>
<sequence>MQLQVDIAQIDNNANKRFYLMHITTNTPLELIKTLICLYVFVPFLSAETPMCG</sequence>
<keyword evidence="2" id="KW-1185">Reference proteome</keyword>
<dbReference type="EMBL" id="ML121567">
    <property type="protein sequence ID" value="RPB20845.1"/>
    <property type="molecule type" value="Genomic_DNA"/>
</dbReference>
<dbReference type="InParanoid" id="A0A3N4LS79"/>
<accession>A0A3N4LS79</accession>
<organism evidence="1 2">
    <name type="scientific">Terfezia boudieri ATCC MYA-4762</name>
    <dbReference type="NCBI Taxonomy" id="1051890"/>
    <lineage>
        <taxon>Eukaryota</taxon>
        <taxon>Fungi</taxon>
        <taxon>Dikarya</taxon>
        <taxon>Ascomycota</taxon>
        <taxon>Pezizomycotina</taxon>
        <taxon>Pezizomycetes</taxon>
        <taxon>Pezizales</taxon>
        <taxon>Pezizaceae</taxon>
        <taxon>Terfezia</taxon>
    </lineage>
</organism>
<dbReference type="Proteomes" id="UP000267821">
    <property type="component" value="Unassembled WGS sequence"/>
</dbReference>
<protein>
    <submittedName>
        <fullName evidence="1">Uncharacterized protein</fullName>
    </submittedName>
</protein>
<gene>
    <name evidence="1" type="ORF">L211DRAFT_841351</name>
</gene>
<proteinExistence type="predicted"/>
<name>A0A3N4LS79_9PEZI</name>
<evidence type="ECO:0000313" key="2">
    <source>
        <dbReference type="Proteomes" id="UP000267821"/>
    </source>
</evidence>
<evidence type="ECO:0000313" key="1">
    <source>
        <dbReference type="EMBL" id="RPB20845.1"/>
    </source>
</evidence>